<keyword evidence="3" id="KW-1185">Reference proteome</keyword>
<feature type="compositionally biased region" description="Basic and acidic residues" evidence="1">
    <location>
        <begin position="83"/>
        <end position="98"/>
    </location>
</feature>
<evidence type="ECO:0000256" key="1">
    <source>
        <dbReference type="SAM" id="MobiDB-lite"/>
    </source>
</evidence>
<dbReference type="AlphaFoldDB" id="L5MDF7"/>
<sequence length="111" mass="12212">MATNLHTEGGQHRARLSVVWDRICDPAGQGAVLEAVCRPRTQIRDPSQRGSSSHRGIPWEAPSPCLTSMETPDIQTYTSSGPTKREAKPSAEDLENKKEGEYIKLKVIGLQ</sequence>
<dbReference type="EMBL" id="KB101600">
    <property type="protein sequence ID" value="ELK36411.1"/>
    <property type="molecule type" value="Genomic_DNA"/>
</dbReference>
<feature type="compositionally biased region" description="Polar residues" evidence="1">
    <location>
        <begin position="65"/>
        <end position="82"/>
    </location>
</feature>
<organism evidence="2 3">
    <name type="scientific">Myotis davidii</name>
    <name type="common">David's myotis</name>
    <dbReference type="NCBI Taxonomy" id="225400"/>
    <lineage>
        <taxon>Eukaryota</taxon>
        <taxon>Metazoa</taxon>
        <taxon>Chordata</taxon>
        <taxon>Craniata</taxon>
        <taxon>Vertebrata</taxon>
        <taxon>Euteleostomi</taxon>
        <taxon>Mammalia</taxon>
        <taxon>Eutheria</taxon>
        <taxon>Laurasiatheria</taxon>
        <taxon>Chiroptera</taxon>
        <taxon>Yangochiroptera</taxon>
        <taxon>Vespertilionidae</taxon>
        <taxon>Myotis</taxon>
    </lineage>
</organism>
<gene>
    <name evidence="2" type="ORF">MDA_GLEAN10022552</name>
</gene>
<accession>L5MDF7</accession>
<evidence type="ECO:0000313" key="2">
    <source>
        <dbReference type="EMBL" id="ELK36411.1"/>
    </source>
</evidence>
<feature type="region of interest" description="Disordered" evidence="1">
    <location>
        <begin position="40"/>
        <end position="98"/>
    </location>
</feature>
<evidence type="ECO:0000313" key="3">
    <source>
        <dbReference type="Proteomes" id="UP000010556"/>
    </source>
</evidence>
<dbReference type="Proteomes" id="UP000010556">
    <property type="component" value="Unassembled WGS sequence"/>
</dbReference>
<protein>
    <submittedName>
        <fullName evidence="2">Uncharacterized protein</fullName>
    </submittedName>
</protein>
<name>L5MDF7_MYODS</name>
<reference evidence="3" key="1">
    <citation type="journal article" date="2013" name="Science">
        <title>Comparative analysis of bat genomes provides insight into the evolution of flight and immunity.</title>
        <authorList>
            <person name="Zhang G."/>
            <person name="Cowled C."/>
            <person name="Shi Z."/>
            <person name="Huang Z."/>
            <person name="Bishop-Lilly K.A."/>
            <person name="Fang X."/>
            <person name="Wynne J.W."/>
            <person name="Xiong Z."/>
            <person name="Baker M.L."/>
            <person name="Zhao W."/>
            <person name="Tachedjian M."/>
            <person name="Zhu Y."/>
            <person name="Zhou P."/>
            <person name="Jiang X."/>
            <person name="Ng J."/>
            <person name="Yang L."/>
            <person name="Wu L."/>
            <person name="Xiao J."/>
            <person name="Feng Y."/>
            <person name="Chen Y."/>
            <person name="Sun X."/>
            <person name="Zhang Y."/>
            <person name="Marsh G.A."/>
            <person name="Crameri G."/>
            <person name="Broder C.C."/>
            <person name="Frey K.G."/>
            <person name="Wang L.F."/>
            <person name="Wang J."/>
        </authorList>
    </citation>
    <scope>NUCLEOTIDE SEQUENCE [LARGE SCALE GENOMIC DNA]</scope>
</reference>
<proteinExistence type="predicted"/>